<dbReference type="Proteomes" id="UP001497482">
    <property type="component" value="Chromosome 20"/>
</dbReference>
<feature type="region of interest" description="Disordered" evidence="1">
    <location>
        <begin position="59"/>
        <end position="85"/>
    </location>
</feature>
<proteinExistence type="predicted"/>
<reference evidence="2 3" key="1">
    <citation type="submission" date="2024-04" db="EMBL/GenBank/DDBJ databases">
        <authorList>
            <person name="Waldvogel A.-M."/>
            <person name="Schoenle A."/>
        </authorList>
    </citation>
    <scope>NUCLEOTIDE SEQUENCE [LARGE SCALE GENOMIC DNA]</scope>
</reference>
<dbReference type="AlphaFoldDB" id="A0AAV2L4Y6"/>
<accession>A0AAV2L4Y6</accession>
<organism evidence="2 3">
    <name type="scientific">Knipowitschia caucasica</name>
    <name type="common">Caucasian dwarf goby</name>
    <name type="synonym">Pomatoschistus caucasicus</name>
    <dbReference type="NCBI Taxonomy" id="637954"/>
    <lineage>
        <taxon>Eukaryota</taxon>
        <taxon>Metazoa</taxon>
        <taxon>Chordata</taxon>
        <taxon>Craniata</taxon>
        <taxon>Vertebrata</taxon>
        <taxon>Euteleostomi</taxon>
        <taxon>Actinopterygii</taxon>
        <taxon>Neopterygii</taxon>
        <taxon>Teleostei</taxon>
        <taxon>Neoteleostei</taxon>
        <taxon>Acanthomorphata</taxon>
        <taxon>Gobiaria</taxon>
        <taxon>Gobiiformes</taxon>
        <taxon>Gobioidei</taxon>
        <taxon>Gobiidae</taxon>
        <taxon>Gobiinae</taxon>
        <taxon>Knipowitschia</taxon>
    </lineage>
</organism>
<evidence type="ECO:0000313" key="2">
    <source>
        <dbReference type="EMBL" id="CAL1595222.1"/>
    </source>
</evidence>
<gene>
    <name evidence="2" type="ORF">KC01_LOCUS24059</name>
</gene>
<name>A0AAV2L4Y6_KNICA</name>
<evidence type="ECO:0000313" key="3">
    <source>
        <dbReference type="Proteomes" id="UP001497482"/>
    </source>
</evidence>
<keyword evidence="3" id="KW-1185">Reference proteome</keyword>
<protein>
    <submittedName>
        <fullName evidence="2">Uncharacterized protein</fullName>
    </submittedName>
</protein>
<feature type="compositionally biased region" description="Low complexity" evidence="1">
    <location>
        <begin position="68"/>
        <end position="85"/>
    </location>
</feature>
<sequence length="117" mass="11762">MEPRLAEAEHSAVSGLSLALDLTQKLVRLVGQRLDVGQVDGGQRGPGGAATNEQTALFSPVSAPPASAPGTLLHTAESTPETPSPPALFAAIAAARLPCLTGLTSGALNKVQAPQFG</sequence>
<evidence type="ECO:0000256" key="1">
    <source>
        <dbReference type="SAM" id="MobiDB-lite"/>
    </source>
</evidence>
<dbReference type="EMBL" id="OZ035842">
    <property type="protein sequence ID" value="CAL1595222.1"/>
    <property type="molecule type" value="Genomic_DNA"/>
</dbReference>